<dbReference type="EMBL" id="KZ454992">
    <property type="protein sequence ID" value="PKI82975.1"/>
    <property type="molecule type" value="Genomic_DNA"/>
</dbReference>
<protein>
    <recommendedName>
        <fullName evidence="4">Alpha-1,3/1,6-mannosyltransferase ALG2</fullName>
        <ecNumber evidence="4">2.4.1.132</ecNumber>
        <ecNumber evidence="4">2.4.1.257</ecNumber>
    </recommendedName>
    <alternativeName>
        <fullName evidence="4">GDP-Man:Man(1)GlcNAc(2)-PP-Dol alpha-1,3-mannosyltransferase</fullName>
    </alternativeName>
</protein>
<dbReference type="PANTHER" id="PTHR45918:SF1">
    <property type="entry name" value="ALPHA-1,3_1,6-MANNOSYLTRANSFERASE ALG2"/>
    <property type="match status" value="1"/>
</dbReference>
<keyword evidence="4" id="KW-0256">Endoplasmic reticulum</keyword>
<gene>
    <name evidence="6" type="primary">ALG2</name>
    <name evidence="6" type="ORF">MVES_002968</name>
</gene>
<evidence type="ECO:0000313" key="6">
    <source>
        <dbReference type="EMBL" id="PKI82975.1"/>
    </source>
</evidence>
<evidence type="ECO:0000256" key="3">
    <source>
        <dbReference type="ARBA" id="ARBA00022679"/>
    </source>
</evidence>
<proteinExistence type="inferred from homology"/>
<comment type="similarity">
    <text evidence="4">Belongs to the glycosyltransferase group 1 family.</text>
</comment>
<keyword evidence="4" id="KW-0472">Membrane</keyword>
<sequence>MASATHGKPHVAFLHPDLGIGGAEMLIMNVALSLQDGGHNVEILTSHFDPKHAFTAAQDGTLKVVHAKTCIPRSIFHMLHLPMAIMQQLSLVFQVYFAARYASLAETRPKLYNALCSVAPQPFADVYVVDQLSIAVPLIRLLYGRRVLFYCHFPDKKISASLAQQAGTHGLFALVRRLYRAPLDLLEEVTTAFSDVIVANSKFTARHFRDAFPRIRQKPLVVYPGVAEAEFDPMRVEKELEVLEERDTGSVQRQMHIAVQLVLNRKDSPTFVSVNRFEAKKNIALALDTIAMLRQKNTRRVRLICAGGYDPRVRDNIDTLRALEQRAKERGLTFRTLWYKPREFEPPISPPSATELANADVLFCPSFPGPMLRALLLSPAVLALLYTPTDEHFGIVPVEAMACGVPVIATNTGGPLETIVDAEVDADGTMRQKDATGFLLPPNPALWANVCNTLLHWDISNRETISVNAKRRVKDTFSVNVMRDTFNRCVDALGHRTQVTWFERVLSFLPVLAVLLMLNGALCAMVWLFLWVV</sequence>
<organism evidence="6 7">
    <name type="scientific">Malassezia vespertilionis</name>
    <dbReference type="NCBI Taxonomy" id="2020962"/>
    <lineage>
        <taxon>Eukaryota</taxon>
        <taxon>Fungi</taxon>
        <taxon>Dikarya</taxon>
        <taxon>Basidiomycota</taxon>
        <taxon>Ustilaginomycotina</taxon>
        <taxon>Malasseziomycetes</taxon>
        <taxon>Malasseziales</taxon>
        <taxon>Malasseziaceae</taxon>
        <taxon>Malassezia</taxon>
    </lineage>
</organism>
<dbReference type="EC" id="2.4.1.257" evidence="4"/>
<evidence type="ECO:0000256" key="4">
    <source>
        <dbReference type="RuleBase" id="RU367136"/>
    </source>
</evidence>
<dbReference type="Gene3D" id="3.40.50.2000">
    <property type="entry name" value="Glycogen Phosphorylase B"/>
    <property type="match status" value="2"/>
</dbReference>
<dbReference type="Pfam" id="PF00534">
    <property type="entry name" value="Glycos_transf_1"/>
    <property type="match status" value="1"/>
</dbReference>
<dbReference type="UniPathway" id="UPA00378"/>
<feature type="transmembrane region" description="Helical" evidence="4">
    <location>
        <begin position="508"/>
        <end position="532"/>
    </location>
</feature>
<keyword evidence="7" id="KW-1185">Reference proteome</keyword>
<evidence type="ECO:0000256" key="1">
    <source>
        <dbReference type="ARBA" id="ARBA00003142"/>
    </source>
</evidence>
<dbReference type="InterPro" id="IPR001296">
    <property type="entry name" value="Glyco_trans_1"/>
</dbReference>
<comment type="subcellular location">
    <subcellularLocation>
        <location evidence="4">Endoplasmic reticulum membrane</location>
    </subcellularLocation>
</comment>
<reference evidence="6 7" key="1">
    <citation type="submission" date="2017-10" db="EMBL/GenBank/DDBJ databases">
        <title>A novel species of cold-tolerant Malassezia isolated from bats.</title>
        <authorList>
            <person name="Lorch J.M."/>
            <person name="Palmer J.M."/>
            <person name="Vanderwolf K.J."/>
            <person name="Schmidt K.Z."/>
            <person name="Verant M.L."/>
            <person name="Weller T.J."/>
            <person name="Blehert D.S."/>
        </authorList>
    </citation>
    <scope>NUCLEOTIDE SEQUENCE [LARGE SCALE GENOMIC DNA]</scope>
    <source>
        <strain evidence="6 7">NWHC:44797-103</strain>
    </source>
</reference>
<evidence type="ECO:0000259" key="5">
    <source>
        <dbReference type="Pfam" id="PF00534"/>
    </source>
</evidence>
<keyword evidence="3 4" id="KW-0808">Transferase</keyword>
<dbReference type="OrthoDB" id="448893at2759"/>
<dbReference type="InterPro" id="IPR027054">
    <property type="entry name" value="ALG2"/>
</dbReference>
<comment type="function">
    <text evidence="1 4">Mannosylates Man(2)GlcNAc(2)-dolichol diphosphate and Man(1)GlcNAc(2)-dolichol diphosphate to form Man(3)GlcNAc(2)-dolichol diphosphate.</text>
</comment>
<dbReference type="EC" id="2.4.1.132" evidence="4"/>
<dbReference type="AlphaFoldDB" id="A0A2N1J8U4"/>
<dbReference type="SUPFAM" id="SSF53756">
    <property type="entry name" value="UDP-Glycosyltransferase/glycogen phosphorylase"/>
    <property type="match status" value="1"/>
</dbReference>
<dbReference type="STRING" id="2020962.A0A2N1J8U4"/>
<accession>A0A2N1J8U4</accession>
<dbReference type="GO" id="GO:0005789">
    <property type="term" value="C:endoplasmic reticulum membrane"/>
    <property type="evidence" value="ECO:0007669"/>
    <property type="project" value="UniProtKB-SubCell"/>
</dbReference>
<evidence type="ECO:0000256" key="2">
    <source>
        <dbReference type="ARBA" id="ARBA00022676"/>
    </source>
</evidence>
<name>A0A2N1J8U4_9BASI</name>
<comment type="catalytic activity">
    <reaction evidence="4">
        <text>a beta-D-Man-(1-&gt;4)-beta-D-GlcNAc-(1-&gt;4)-alpha-D-GlcNAc-diphospho-di-trans,poly-cis-dolichol + GDP-alpha-D-mannose = an alpha-D-Man-(1-&gt;3)-beta-D-Man-(1-&gt;4)-beta-D-GlcNAc-(1-&gt;4)-alpha-D-GlcNAc-diphospho-di-trans,poly-cis-dolichol + GDP + H(+)</text>
        <dbReference type="Rhea" id="RHEA:29515"/>
        <dbReference type="Rhea" id="RHEA-COMP:19511"/>
        <dbReference type="Rhea" id="RHEA-COMP:19513"/>
        <dbReference type="ChEBI" id="CHEBI:15378"/>
        <dbReference type="ChEBI" id="CHEBI:57527"/>
        <dbReference type="ChEBI" id="CHEBI:58189"/>
        <dbReference type="ChEBI" id="CHEBI:58472"/>
        <dbReference type="ChEBI" id="CHEBI:132510"/>
        <dbReference type="EC" id="2.4.1.132"/>
    </reaction>
    <physiologicalReaction direction="left-to-right" evidence="4">
        <dbReference type="Rhea" id="RHEA:29516"/>
    </physiologicalReaction>
</comment>
<comment type="pathway">
    <text evidence="4">Protein modification; protein glycosylation.</text>
</comment>
<dbReference type="Proteomes" id="UP000232875">
    <property type="component" value="Unassembled WGS sequence"/>
</dbReference>
<feature type="domain" description="Glycosyl transferase family 1" evidence="5">
    <location>
        <begin position="265"/>
        <end position="471"/>
    </location>
</feature>
<dbReference type="PANTHER" id="PTHR45918">
    <property type="entry name" value="ALPHA-1,3/1,6-MANNOSYLTRANSFERASE ALG2"/>
    <property type="match status" value="1"/>
</dbReference>
<keyword evidence="4" id="KW-0812">Transmembrane</keyword>
<evidence type="ECO:0000313" key="7">
    <source>
        <dbReference type="Proteomes" id="UP000232875"/>
    </source>
</evidence>
<keyword evidence="4" id="KW-1133">Transmembrane helix</keyword>
<dbReference type="GO" id="GO:0102704">
    <property type="term" value="F:GDP-Man:Man(2)GlcNAc(2)-PP-Dol alpha-1,6-mannosyltransferase activity"/>
    <property type="evidence" value="ECO:0007669"/>
    <property type="project" value="UniProtKB-UniRule"/>
</dbReference>
<comment type="catalytic activity">
    <reaction evidence="4">
        <text>an alpha-D-Man-(1-&gt;3)-beta-D-Man-(1-&gt;4)-beta-D-GlcNAc-(1-&gt;4)-alpha-D-GlcNAc-diphospho-di-trans,poly-cis-dolichol + GDP-alpha-D-mannose = an alpha-D-Man-(1-&gt;3)-[alpha-D-Man-(1-&gt;6)]-beta-D-Man-(1-&gt;4)-beta-D-GlcNAc-(1-&gt;4)-alpha-D-GlcNAc-diphospho-di-trans,poly-cis-dolichol + GDP + H(+)</text>
        <dbReference type="Rhea" id="RHEA:29519"/>
        <dbReference type="Rhea" id="RHEA-COMP:19513"/>
        <dbReference type="Rhea" id="RHEA-COMP:19515"/>
        <dbReference type="ChEBI" id="CHEBI:15378"/>
        <dbReference type="ChEBI" id="CHEBI:57527"/>
        <dbReference type="ChEBI" id="CHEBI:58189"/>
        <dbReference type="ChEBI" id="CHEBI:132510"/>
        <dbReference type="ChEBI" id="CHEBI:132511"/>
        <dbReference type="EC" id="2.4.1.257"/>
    </reaction>
    <physiologicalReaction direction="left-to-right" evidence="4">
        <dbReference type="Rhea" id="RHEA:29520"/>
    </physiologicalReaction>
</comment>
<dbReference type="GO" id="GO:0004378">
    <property type="term" value="F:GDP-Man:Man(1)GlcNAc(2)-PP-Dol alpha-1,3-mannosyltransferase activity"/>
    <property type="evidence" value="ECO:0007669"/>
    <property type="project" value="UniProtKB-UniRule"/>
</dbReference>
<keyword evidence="2 4" id="KW-0328">Glycosyltransferase</keyword>